<proteinExistence type="inferred from homology"/>
<evidence type="ECO:0000256" key="1">
    <source>
        <dbReference type="HAMAP-Rule" id="MF_00302"/>
    </source>
</evidence>
<keyword evidence="3" id="KW-0645">Protease</keyword>
<dbReference type="GO" id="GO:0006508">
    <property type="term" value="P:proteolysis"/>
    <property type="evidence" value="ECO:0007669"/>
    <property type="project" value="UniProtKB-UniRule"/>
</dbReference>
<evidence type="ECO:0000313" key="3">
    <source>
        <dbReference type="EMBL" id="SUC34973.1"/>
    </source>
</evidence>
<dbReference type="GO" id="GO:0030163">
    <property type="term" value="P:protein catabolic process"/>
    <property type="evidence" value="ECO:0007669"/>
    <property type="project" value="InterPro"/>
</dbReference>
<dbReference type="NCBIfam" id="NF000672">
    <property type="entry name" value="PRK00033.1-5"/>
    <property type="match status" value="1"/>
</dbReference>
<comment type="subunit">
    <text evidence="1">Binds to the N-terminal domain of the chaperone ClpA.</text>
</comment>
<dbReference type="HAMAP" id="MF_00302">
    <property type="entry name" value="ClpS"/>
    <property type="match status" value="1"/>
</dbReference>
<reference evidence="3 4" key="1">
    <citation type="submission" date="2018-06" db="EMBL/GenBank/DDBJ databases">
        <authorList>
            <consortium name="Pathogen Informatics"/>
            <person name="Doyle S."/>
        </authorList>
    </citation>
    <scope>NUCLEOTIDE SEQUENCE [LARGE SCALE GENOMIC DNA]</scope>
    <source>
        <strain evidence="3 4">NCTC12026</strain>
    </source>
</reference>
<dbReference type="InterPro" id="IPR022935">
    <property type="entry name" value="ClpS"/>
</dbReference>
<dbReference type="InterPro" id="IPR003769">
    <property type="entry name" value="ClpS_core"/>
</dbReference>
<feature type="domain" description="Adaptor protein ClpS core" evidence="2">
    <location>
        <begin position="24"/>
        <end position="102"/>
    </location>
</feature>
<dbReference type="FunFam" id="3.30.1390.10:FF:000002">
    <property type="entry name" value="ATP-dependent Clp protease adapter protein ClpS"/>
    <property type="match status" value="1"/>
</dbReference>
<dbReference type="SUPFAM" id="SSF54736">
    <property type="entry name" value="ClpS-like"/>
    <property type="match status" value="1"/>
</dbReference>
<comment type="function">
    <text evidence="1">Involved in the modulation of the specificity of the ClpAP-mediated ATP-dependent protein degradation.</text>
</comment>
<dbReference type="EMBL" id="UGUA01000002">
    <property type="protein sequence ID" value="SUC34973.1"/>
    <property type="molecule type" value="Genomic_DNA"/>
</dbReference>
<dbReference type="NCBIfam" id="NF000670">
    <property type="entry name" value="PRK00033.1-3"/>
    <property type="match status" value="1"/>
</dbReference>
<organism evidence="3 4">
    <name type="scientific">Providencia rustigianii</name>
    <dbReference type="NCBI Taxonomy" id="158850"/>
    <lineage>
        <taxon>Bacteria</taxon>
        <taxon>Pseudomonadati</taxon>
        <taxon>Pseudomonadota</taxon>
        <taxon>Gammaproteobacteria</taxon>
        <taxon>Enterobacterales</taxon>
        <taxon>Morganellaceae</taxon>
        <taxon>Providencia</taxon>
    </lineage>
</organism>
<evidence type="ECO:0000313" key="4">
    <source>
        <dbReference type="Proteomes" id="UP000255129"/>
    </source>
</evidence>
<gene>
    <name evidence="1 3" type="primary">clpS</name>
    <name evidence="3" type="ORF">NCTC12026_01349</name>
</gene>
<dbReference type="OrthoDB" id="9796121at2"/>
<dbReference type="AlphaFoldDB" id="A0A379G2T7"/>
<dbReference type="Pfam" id="PF02617">
    <property type="entry name" value="ClpS"/>
    <property type="match status" value="1"/>
</dbReference>
<dbReference type="GO" id="GO:0008233">
    <property type="term" value="F:peptidase activity"/>
    <property type="evidence" value="ECO:0007669"/>
    <property type="project" value="UniProtKB-KW"/>
</dbReference>
<protein>
    <recommendedName>
        <fullName evidence="1">ATP-dependent Clp protease adapter protein ClpS</fullName>
    </recommendedName>
</protein>
<dbReference type="GeneID" id="93420683"/>
<name>A0A379G2T7_9GAMM</name>
<accession>A0A379G2T7</accession>
<keyword evidence="3" id="KW-0378">Hydrolase</keyword>
<dbReference type="PANTHER" id="PTHR33473:SF19">
    <property type="entry name" value="ATP-DEPENDENT CLP PROTEASE ADAPTER PROTEIN CLPS"/>
    <property type="match status" value="1"/>
</dbReference>
<sequence length="106" mass="12141">MSDFLGTFKTDTIFKNEVEQTLQPPSMYKVLLNNDDYTPMDFVVEVLQKFFSFDEERATQIMLDVHFQGKGSCGVYTAEVAETKAAQVNAFAREHEYPLLCTIEKV</sequence>
<dbReference type="InterPro" id="IPR014719">
    <property type="entry name" value="Ribosomal_bL12_C/ClpS-like"/>
</dbReference>
<dbReference type="Gene3D" id="3.30.1390.10">
    <property type="match status" value="1"/>
</dbReference>
<evidence type="ECO:0000259" key="2">
    <source>
        <dbReference type="Pfam" id="PF02617"/>
    </source>
</evidence>
<dbReference type="RefSeq" id="WP_006813616.1">
    <property type="nucleotide sequence ID" value="NZ_AP018946.1"/>
</dbReference>
<dbReference type="Proteomes" id="UP000255129">
    <property type="component" value="Unassembled WGS sequence"/>
</dbReference>
<dbReference type="PANTHER" id="PTHR33473">
    <property type="entry name" value="ATP-DEPENDENT CLP PROTEASE ADAPTER PROTEIN CLPS1, CHLOROPLASTIC"/>
    <property type="match status" value="1"/>
</dbReference>
<comment type="similarity">
    <text evidence="1">Belongs to the ClpS family.</text>
</comment>